<accession>A0A9P4P6L5</accession>
<organism evidence="2 3">
    <name type="scientific">Karstenula rhodostoma CBS 690.94</name>
    <dbReference type="NCBI Taxonomy" id="1392251"/>
    <lineage>
        <taxon>Eukaryota</taxon>
        <taxon>Fungi</taxon>
        <taxon>Dikarya</taxon>
        <taxon>Ascomycota</taxon>
        <taxon>Pezizomycotina</taxon>
        <taxon>Dothideomycetes</taxon>
        <taxon>Pleosporomycetidae</taxon>
        <taxon>Pleosporales</taxon>
        <taxon>Massarineae</taxon>
        <taxon>Didymosphaeriaceae</taxon>
        <taxon>Karstenula</taxon>
    </lineage>
</organism>
<evidence type="ECO:0000313" key="2">
    <source>
        <dbReference type="EMBL" id="KAF2437441.1"/>
    </source>
</evidence>
<dbReference type="Pfam" id="PF06985">
    <property type="entry name" value="HET"/>
    <property type="match status" value="1"/>
</dbReference>
<dbReference type="PANTHER" id="PTHR24148:SF73">
    <property type="entry name" value="HET DOMAIN PROTEIN (AFU_ORTHOLOGUE AFUA_8G01020)"/>
    <property type="match status" value="1"/>
</dbReference>
<dbReference type="Proteomes" id="UP000799764">
    <property type="component" value="Unassembled WGS sequence"/>
</dbReference>
<dbReference type="PANTHER" id="PTHR24148">
    <property type="entry name" value="ANKYRIN REPEAT DOMAIN-CONTAINING PROTEIN 39 HOMOLOG-RELATED"/>
    <property type="match status" value="1"/>
</dbReference>
<reference evidence="2" key="1">
    <citation type="journal article" date="2020" name="Stud. Mycol.">
        <title>101 Dothideomycetes genomes: a test case for predicting lifestyles and emergence of pathogens.</title>
        <authorList>
            <person name="Haridas S."/>
            <person name="Albert R."/>
            <person name="Binder M."/>
            <person name="Bloem J."/>
            <person name="Labutti K."/>
            <person name="Salamov A."/>
            <person name="Andreopoulos B."/>
            <person name="Baker S."/>
            <person name="Barry K."/>
            <person name="Bills G."/>
            <person name="Bluhm B."/>
            <person name="Cannon C."/>
            <person name="Castanera R."/>
            <person name="Culley D."/>
            <person name="Daum C."/>
            <person name="Ezra D."/>
            <person name="Gonzalez J."/>
            <person name="Henrissat B."/>
            <person name="Kuo A."/>
            <person name="Liang C."/>
            <person name="Lipzen A."/>
            <person name="Lutzoni F."/>
            <person name="Magnuson J."/>
            <person name="Mondo S."/>
            <person name="Nolan M."/>
            <person name="Ohm R."/>
            <person name="Pangilinan J."/>
            <person name="Park H.-J."/>
            <person name="Ramirez L."/>
            <person name="Alfaro M."/>
            <person name="Sun H."/>
            <person name="Tritt A."/>
            <person name="Yoshinaga Y."/>
            <person name="Zwiers L.-H."/>
            <person name="Turgeon B."/>
            <person name="Goodwin S."/>
            <person name="Spatafora J."/>
            <person name="Crous P."/>
            <person name="Grigoriev I."/>
        </authorList>
    </citation>
    <scope>NUCLEOTIDE SEQUENCE</scope>
    <source>
        <strain evidence="2">CBS 690.94</strain>
    </source>
</reference>
<feature type="domain" description="Heterokaryon incompatibility" evidence="1">
    <location>
        <begin position="1"/>
        <end position="96"/>
    </location>
</feature>
<dbReference type="AlphaFoldDB" id="A0A9P4P6L5"/>
<comment type="caution">
    <text evidence="2">The sequence shown here is derived from an EMBL/GenBank/DDBJ whole genome shotgun (WGS) entry which is preliminary data.</text>
</comment>
<evidence type="ECO:0000313" key="3">
    <source>
        <dbReference type="Proteomes" id="UP000799764"/>
    </source>
</evidence>
<sequence length="112" mass="13157">YTCLSYMWEPPSLPKDLQAIIINGSETRIRQNLFDFLEVAAALQSIRRVYWIDALCINQQDGVERNHQVQQMGEIYSKATSVISWLGKCNDRLAEDMPDIFKDFEKWNLERE</sequence>
<proteinExistence type="predicted"/>
<gene>
    <name evidence="2" type="ORF">P171DRAFT_336676</name>
</gene>
<dbReference type="InterPro" id="IPR010730">
    <property type="entry name" value="HET"/>
</dbReference>
<dbReference type="InterPro" id="IPR052895">
    <property type="entry name" value="HetReg/Transcr_Mod"/>
</dbReference>
<dbReference type="EMBL" id="MU001516">
    <property type="protein sequence ID" value="KAF2437441.1"/>
    <property type="molecule type" value="Genomic_DNA"/>
</dbReference>
<keyword evidence="3" id="KW-1185">Reference proteome</keyword>
<feature type="non-terminal residue" evidence="2">
    <location>
        <position position="1"/>
    </location>
</feature>
<dbReference type="OrthoDB" id="5386682at2759"/>
<name>A0A9P4P6L5_9PLEO</name>
<feature type="non-terminal residue" evidence="2">
    <location>
        <position position="112"/>
    </location>
</feature>
<evidence type="ECO:0000259" key="1">
    <source>
        <dbReference type="Pfam" id="PF06985"/>
    </source>
</evidence>
<protein>
    <recommendedName>
        <fullName evidence="1">Heterokaryon incompatibility domain-containing protein</fullName>
    </recommendedName>
</protein>